<evidence type="ECO:0000313" key="4">
    <source>
        <dbReference type="EMBL" id="OWK12862.1"/>
    </source>
</evidence>
<dbReference type="GO" id="GO:0019887">
    <property type="term" value="F:protein kinase regulator activity"/>
    <property type="evidence" value="ECO:0007669"/>
    <property type="project" value="InterPro"/>
</dbReference>
<organism evidence="4 5">
    <name type="scientific">Cervus elaphus hippelaphus</name>
    <name type="common">European red deer</name>
    <dbReference type="NCBI Taxonomy" id="46360"/>
    <lineage>
        <taxon>Eukaryota</taxon>
        <taxon>Metazoa</taxon>
        <taxon>Chordata</taxon>
        <taxon>Craniata</taxon>
        <taxon>Vertebrata</taxon>
        <taxon>Euteleostomi</taxon>
        <taxon>Mammalia</taxon>
        <taxon>Eutheria</taxon>
        <taxon>Laurasiatheria</taxon>
        <taxon>Artiodactyla</taxon>
        <taxon>Ruminantia</taxon>
        <taxon>Pecora</taxon>
        <taxon>Cervidae</taxon>
        <taxon>Cervinae</taxon>
        <taxon>Cervus</taxon>
    </lineage>
</organism>
<name>A0A212D3Q8_CEREH</name>
<evidence type="ECO:0000313" key="5">
    <source>
        <dbReference type="Proteomes" id="UP000242450"/>
    </source>
</evidence>
<reference evidence="4 5" key="1">
    <citation type="journal article" date="2018" name="Mol. Genet. Genomics">
        <title>The red deer Cervus elaphus genome CerEla1.0: sequencing, annotating, genes, and chromosomes.</title>
        <authorList>
            <person name="Bana N.A."/>
            <person name="Nyiri A."/>
            <person name="Nagy J."/>
            <person name="Frank K."/>
            <person name="Nagy T."/>
            <person name="Steger V."/>
            <person name="Schiller M."/>
            <person name="Lakatos P."/>
            <person name="Sugar L."/>
            <person name="Horn P."/>
            <person name="Barta E."/>
            <person name="Orosz L."/>
        </authorList>
    </citation>
    <scope>NUCLEOTIDE SEQUENCE [LARGE SCALE GENOMIC DNA]</scope>
    <source>
        <strain evidence="4">Hungarian</strain>
    </source>
</reference>
<dbReference type="Gene3D" id="2.20.25.20">
    <property type="match status" value="1"/>
</dbReference>
<feature type="non-terminal residue" evidence="4">
    <location>
        <position position="163"/>
    </location>
</feature>
<comment type="function">
    <text evidence="2">Regulatory subunit of casein kinase II/CK2. As part of the kinase complex regulates the basal catalytic activity of the alpha subunit a constitutively active serine/threonine-protein kinase that phosphorylates a large number of substrates containing acidic residues C-terminal to the phosphorylated serine or threonine. Participates in Wnt signaling.</text>
</comment>
<dbReference type="OrthoDB" id="3971593at2759"/>
<dbReference type="PANTHER" id="PTHR11740:SF0">
    <property type="entry name" value="CASEIN KINASE II SUBUNIT BETA"/>
    <property type="match status" value="1"/>
</dbReference>
<dbReference type="SMART" id="SM01085">
    <property type="entry name" value="CK_II_beta"/>
    <property type="match status" value="1"/>
</dbReference>
<sequence>MNTNSSEEVSWISWFCELLGNEFFHLVDEDYIKDKFSVTGLNEKVPQYRLRMILNLELVIGLSDIPSEAMVKLYCLKCLDMYTHKSLRHQNVDGIYFGTGFPHMLFMVHPNTGQRGPPTRLCPGSMVSRSKEQSTSSSSKPLATSRALLRRFTDSSPDLTLNL</sequence>
<dbReference type="InterPro" id="IPR000704">
    <property type="entry name" value="Casein_kinase_II_reg-sub"/>
</dbReference>
<protein>
    <recommendedName>
        <fullName evidence="2">Casein kinase II subunit beta</fullName>
        <shortName evidence="2">CK II beta</shortName>
    </recommendedName>
</protein>
<dbReference type="Pfam" id="PF01214">
    <property type="entry name" value="CK_II_beta"/>
    <property type="match status" value="2"/>
</dbReference>
<comment type="caution">
    <text evidence="4">The sequence shown here is derived from an EMBL/GenBank/DDBJ whole genome shotgun (WGS) entry which is preliminary data.</text>
</comment>
<dbReference type="EMBL" id="MKHE01000008">
    <property type="protein sequence ID" value="OWK12862.1"/>
    <property type="molecule type" value="Genomic_DNA"/>
</dbReference>
<evidence type="ECO:0000256" key="1">
    <source>
        <dbReference type="ARBA" id="ARBA00006941"/>
    </source>
</evidence>
<comment type="subunit">
    <text evidence="2">Tetramer of two alpha and two beta subunits.</text>
</comment>
<feature type="region of interest" description="Disordered" evidence="3">
    <location>
        <begin position="115"/>
        <end position="144"/>
    </location>
</feature>
<dbReference type="SUPFAM" id="SSF57798">
    <property type="entry name" value="Casein kinase II beta subunit"/>
    <property type="match status" value="1"/>
</dbReference>
<accession>A0A212D3Q8</accession>
<dbReference type="GO" id="GO:0005956">
    <property type="term" value="C:protein kinase CK2 complex"/>
    <property type="evidence" value="ECO:0007669"/>
    <property type="project" value="UniProtKB-UniRule"/>
</dbReference>
<comment type="similarity">
    <text evidence="1 2">Belongs to the casein kinase 2 subunit beta family.</text>
</comment>
<dbReference type="AlphaFoldDB" id="A0A212D3Q8"/>
<dbReference type="PRINTS" id="PR00472">
    <property type="entry name" value="CASNKINASEII"/>
</dbReference>
<evidence type="ECO:0000256" key="2">
    <source>
        <dbReference type="RuleBase" id="RU361268"/>
    </source>
</evidence>
<dbReference type="GO" id="GO:0005737">
    <property type="term" value="C:cytoplasm"/>
    <property type="evidence" value="ECO:0007669"/>
    <property type="project" value="TreeGrafter"/>
</dbReference>
<keyword evidence="5" id="KW-1185">Reference proteome</keyword>
<dbReference type="Proteomes" id="UP000242450">
    <property type="component" value="Chromosome 8"/>
</dbReference>
<dbReference type="PANTHER" id="PTHR11740">
    <property type="entry name" value="CASEIN KINASE II SUBUNIT BETA"/>
    <property type="match status" value="1"/>
</dbReference>
<dbReference type="InterPro" id="IPR035991">
    <property type="entry name" value="Casein_kinase_II_beta-like"/>
</dbReference>
<gene>
    <name evidence="4" type="ORF">Celaphus_00015084</name>
</gene>
<dbReference type="FunFam" id="2.20.25.20:FF:000001">
    <property type="entry name" value="Casein kinase II subunit beta"/>
    <property type="match status" value="1"/>
</dbReference>
<evidence type="ECO:0000256" key="3">
    <source>
        <dbReference type="SAM" id="MobiDB-lite"/>
    </source>
</evidence>
<proteinExistence type="inferred from homology"/>